<dbReference type="GO" id="GO:0016853">
    <property type="term" value="F:isomerase activity"/>
    <property type="evidence" value="ECO:0007669"/>
    <property type="project" value="UniProtKB-KW"/>
</dbReference>
<evidence type="ECO:0000256" key="1">
    <source>
        <dbReference type="ARBA" id="ARBA00005254"/>
    </source>
</evidence>
<dbReference type="PROSITE" id="PS00166">
    <property type="entry name" value="ENOYL_COA_HYDRATASE"/>
    <property type="match status" value="1"/>
</dbReference>
<evidence type="ECO:0000256" key="2">
    <source>
        <dbReference type="RuleBase" id="RU003707"/>
    </source>
</evidence>
<dbReference type="Gene3D" id="1.10.12.10">
    <property type="entry name" value="Lyase 2-enoyl-coa Hydratase, Chain A, domain 2"/>
    <property type="match status" value="1"/>
</dbReference>
<dbReference type="CDD" id="cd06558">
    <property type="entry name" value="crotonase-like"/>
    <property type="match status" value="1"/>
</dbReference>
<dbReference type="InterPro" id="IPR018376">
    <property type="entry name" value="Enoyl-CoA_hyd/isom_CS"/>
</dbReference>
<proteinExistence type="inferred from homology"/>
<dbReference type="InterPro" id="IPR001753">
    <property type="entry name" value="Enoyl-CoA_hydra/iso"/>
</dbReference>
<protein>
    <submittedName>
        <fullName evidence="3">Enoyl-CoA hydratase/isomerase</fullName>
    </submittedName>
</protein>
<dbReference type="eggNOG" id="COG1024">
    <property type="taxonomic scope" value="Bacteria"/>
</dbReference>
<dbReference type="InterPro" id="IPR014748">
    <property type="entry name" value="Enoyl-CoA_hydra_C"/>
</dbReference>
<dbReference type="Pfam" id="PF00378">
    <property type="entry name" value="ECH_1"/>
    <property type="match status" value="1"/>
</dbReference>
<dbReference type="RefSeq" id="WP_037454723.1">
    <property type="nucleotide sequence ID" value="NZ_JFHR01000047.1"/>
</dbReference>
<dbReference type="PANTHER" id="PTHR43802:SF1">
    <property type="entry name" value="IP11341P-RELATED"/>
    <property type="match status" value="1"/>
</dbReference>
<keyword evidence="3" id="KW-0413">Isomerase</keyword>
<accession>A0A081RAR5</accession>
<dbReference type="InterPro" id="IPR029045">
    <property type="entry name" value="ClpP/crotonase-like_dom_sf"/>
</dbReference>
<gene>
    <name evidence="3" type="ORF">BV95_03460</name>
</gene>
<comment type="similarity">
    <text evidence="1 2">Belongs to the enoyl-CoA hydratase/isomerase family.</text>
</comment>
<dbReference type="AlphaFoldDB" id="A0A081RAR5"/>
<evidence type="ECO:0000313" key="3">
    <source>
        <dbReference type="EMBL" id="KEQ52288.1"/>
    </source>
</evidence>
<reference evidence="3 4" key="1">
    <citation type="submission" date="2014-02" db="EMBL/GenBank/DDBJ databases">
        <title>Whole genome sequence of Sphingobium chlorophenolicum NBRC 16172.</title>
        <authorList>
            <person name="Gan H.M."/>
            <person name="Gan H.Y."/>
            <person name="Chew T.H."/>
            <person name="Savka M.A."/>
        </authorList>
    </citation>
    <scope>NUCLEOTIDE SEQUENCE [LARGE SCALE GENOMIC DNA]</scope>
    <source>
        <strain evidence="3 4">NBRC 16172</strain>
    </source>
</reference>
<dbReference type="EMBL" id="JFHR01000047">
    <property type="protein sequence ID" value="KEQ52288.1"/>
    <property type="molecule type" value="Genomic_DNA"/>
</dbReference>
<organism evidence="3 4">
    <name type="scientific">Sphingobium chlorophenolicum</name>
    <dbReference type="NCBI Taxonomy" id="46429"/>
    <lineage>
        <taxon>Bacteria</taxon>
        <taxon>Pseudomonadati</taxon>
        <taxon>Pseudomonadota</taxon>
        <taxon>Alphaproteobacteria</taxon>
        <taxon>Sphingomonadales</taxon>
        <taxon>Sphingomonadaceae</taxon>
        <taxon>Sphingobium</taxon>
    </lineage>
</organism>
<comment type="caution">
    <text evidence="3">The sequence shown here is derived from an EMBL/GenBank/DDBJ whole genome shotgun (WGS) entry which is preliminary data.</text>
</comment>
<dbReference type="SUPFAM" id="SSF52096">
    <property type="entry name" value="ClpP/crotonase"/>
    <property type="match status" value="1"/>
</dbReference>
<sequence>MTVRVEKRGSTGIVTLDQPGRANAFTMEMREQVWRAFEDMAEDEEVRAVILTGANGQFCSGADTGDMGHQSTASLLRRMRWLHRMVKAISGIRKPVIAAVDGACVGAGWSLALTCDMVIATPGARFCQSFGRIGYVPDAGVTWQLSRLVGPMRAKEIVYSARMVDAQEALRLGLVLELVERDGLMARALDLAESLAQGPTLATGMAKRQFEAAQALSLDQYLELEFTMQPLMATTQDHQEGIAAAREKRSPHFRGS</sequence>
<dbReference type="PATRIC" id="fig|46429.4.peg.3450"/>
<dbReference type="Gene3D" id="3.90.226.10">
    <property type="entry name" value="2-enoyl-CoA Hydratase, Chain A, domain 1"/>
    <property type="match status" value="1"/>
</dbReference>
<evidence type="ECO:0000313" key="4">
    <source>
        <dbReference type="Proteomes" id="UP000028411"/>
    </source>
</evidence>
<dbReference type="Proteomes" id="UP000028411">
    <property type="component" value="Unassembled WGS sequence"/>
</dbReference>
<dbReference type="PANTHER" id="PTHR43802">
    <property type="entry name" value="ENOYL-COA HYDRATASE"/>
    <property type="match status" value="1"/>
</dbReference>
<name>A0A081RAR5_SPHCR</name>
<dbReference type="OrthoDB" id="9802898at2"/>